<reference evidence="1" key="1">
    <citation type="submission" date="2022-09" db="EMBL/GenBank/DDBJ databases">
        <title>Novel species in genus Arthrobacter.</title>
        <authorList>
            <person name="Liu Y."/>
        </authorList>
    </citation>
    <scope>NUCLEOTIDE SEQUENCE</scope>
    <source>
        <strain evidence="1">Zg-Y815</strain>
    </source>
</reference>
<organism evidence="1 2">
    <name type="scientific">Arthrobacter zhaoxinii</name>
    <dbReference type="NCBI Taxonomy" id="2964616"/>
    <lineage>
        <taxon>Bacteria</taxon>
        <taxon>Bacillati</taxon>
        <taxon>Actinomycetota</taxon>
        <taxon>Actinomycetes</taxon>
        <taxon>Micrococcales</taxon>
        <taxon>Micrococcaceae</taxon>
        <taxon>Arthrobacter</taxon>
    </lineage>
</organism>
<dbReference type="RefSeq" id="WP_260651289.1">
    <property type="nucleotide sequence ID" value="NZ_CP104275.1"/>
</dbReference>
<accession>A0ABY5YP70</accession>
<proteinExistence type="predicted"/>
<sequence length="139" mass="15392">MATELTWQEAKARTQAMELEIAHSLPGSKVAKVDQLPTGVLIDCSDTLVNWHGATTVTLTEGTEPEPLVRAFEAKYRDTRFNIETRTAPAGHYEVGLVSPDTAEIYLIAPGFEPYTIRIASSSDCFPWVDDGNYKRGKF</sequence>
<keyword evidence="2" id="KW-1185">Reference proteome</keyword>
<gene>
    <name evidence="1" type="ORF">N2K95_09015</name>
</gene>
<dbReference type="EMBL" id="CP104275">
    <property type="protein sequence ID" value="UWX95839.1"/>
    <property type="molecule type" value="Genomic_DNA"/>
</dbReference>
<protein>
    <submittedName>
        <fullName evidence="1">Uncharacterized protein</fullName>
    </submittedName>
</protein>
<name>A0ABY5YP70_9MICC</name>
<dbReference type="Proteomes" id="UP001059859">
    <property type="component" value="Chromosome"/>
</dbReference>
<evidence type="ECO:0000313" key="2">
    <source>
        <dbReference type="Proteomes" id="UP001059859"/>
    </source>
</evidence>
<evidence type="ECO:0000313" key="1">
    <source>
        <dbReference type="EMBL" id="UWX95839.1"/>
    </source>
</evidence>